<dbReference type="RefSeq" id="WP_093349078.1">
    <property type="nucleotide sequence ID" value="NZ_FNVB01000005.1"/>
</dbReference>
<dbReference type="PANTHER" id="PTHR43495:SF5">
    <property type="entry name" value="GAMMA-AMINOBUTYRIC ACID PERMEASE"/>
    <property type="match status" value="1"/>
</dbReference>
<protein>
    <submittedName>
        <fullName evidence="10">GABA permease</fullName>
    </submittedName>
    <submittedName>
        <fullName evidence="11">Gamma-aminobutyrate:proton symporter, AAT family</fullName>
    </submittedName>
</protein>
<organism evidence="10 13">
    <name type="scientific">Saccharopolyspora kobensis</name>
    <dbReference type="NCBI Taxonomy" id="146035"/>
    <lineage>
        <taxon>Bacteria</taxon>
        <taxon>Bacillati</taxon>
        <taxon>Actinomycetota</taxon>
        <taxon>Actinomycetes</taxon>
        <taxon>Pseudonocardiales</taxon>
        <taxon>Pseudonocardiaceae</taxon>
        <taxon>Saccharopolyspora</taxon>
    </lineage>
</organism>
<feature type="transmembrane region" description="Helical" evidence="8">
    <location>
        <begin position="136"/>
        <end position="157"/>
    </location>
</feature>
<dbReference type="EMBL" id="FNVB01000005">
    <property type="protein sequence ID" value="SEG77104.1"/>
    <property type="molecule type" value="Genomic_DNA"/>
</dbReference>
<feature type="transmembrane region" description="Helical" evidence="8">
    <location>
        <begin position="169"/>
        <end position="188"/>
    </location>
</feature>
<dbReference type="EMBL" id="FOME01000002">
    <property type="protein sequence ID" value="SFD01272.1"/>
    <property type="molecule type" value="Genomic_DNA"/>
</dbReference>
<evidence type="ECO:0000259" key="9">
    <source>
        <dbReference type="Pfam" id="PF00324"/>
    </source>
</evidence>
<evidence type="ECO:0000313" key="11">
    <source>
        <dbReference type="EMBL" id="SFD01272.1"/>
    </source>
</evidence>
<keyword evidence="6 8" id="KW-1133">Transmembrane helix</keyword>
<dbReference type="SMR" id="A0A1H6CVW2"/>
<feature type="transmembrane region" description="Helical" evidence="8">
    <location>
        <begin position="341"/>
        <end position="362"/>
    </location>
</feature>
<dbReference type="AlphaFoldDB" id="A0A1H6CVW2"/>
<dbReference type="InterPro" id="IPR004840">
    <property type="entry name" value="Amino_acid_permease_CS"/>
</dbReference>
<dbReference type="GO" id="GO:0006865">
    <property type="term" value="P:amino acid transport"/>
    <property type="evidence" value="ECO:0007669"/>
    <property type="project" value="UniProtKB-KW"/>
</dbReference>
<dbReference type="GO" id="GO:0055085">
    <property type="term" value="P:transmembrane transport"/>
    <property type="evidence" value="ECO:0007669"/>
    <property type="project" value="InterPro"/>
</dbReference>
<dbReference type="GO" id="GO:0016020">
    <property type="term" value="C:membrane"/>
    <property type="evidence" value="ECO:0007669"/>
    <property type="project" value="UniProtKB-SubCell"/>
</dbReference>
<feature type="transmembrane region" description="Helical" evidence="8">
    <location>
        <begin position="289"/>
        <end position="309"/>
    </location>
</feature>
<feature type="transmembrane region" description="Helical" evidence="8">
    <location>
        <begin position="95"/>
        <end position="116"/>
    </location>
</feature>
<sequence>MNDQSPSVEQARSTGARGLRPALRDRQMSMIAIGGVIGAGLFVGSGAVINKAGPAALVAYAIAGLLVVLVMRMLAELSVAAPRTGSFASYASRELGSWAGLAIGWLYAYSWSVTVGVEAVIGGALLHGILPVVPDWAAALVFMLVLTGSNLIAVRAFGEVEFWFALIKVLAIVAFIGLGVLAICGLLPGVPAPGGANLFENGGFAPHGWYAVLPALLVVSFAFSGAEVVTIAAGEAMRPAEAVRRAVRTTMVRILVFYIGSIAVIATLLPHDAAGITESPYSAVLDRLGIPNAGLIMDLVVLVAVLSCLNSGIYTASRMLYALAGNGEGPRVLARSSAAGVPVPAVLVVALAGLTTVAANYFVSTTAIFDFLVDSSGSVIVLLYLTIAVTQLHSRARAERDGQHLPVRMWGYPYVSWAVVVALVAFLVLMVVDPSTRHSLILTLSVAAVAVTVGLLRQKRGTPQAG</sequence>
<dbReference type="Gene3D" id="1.20.1740.10">
    <property type="entry name" value="Amino acid/polyamine transporter I"/>
    <property type="match status" value="1"/>
</dbReference>
<dbReference type="InterPro" id="IPR004841">
    <property type="entry name" value="AA-permease/SLC12A_dom"/>
</dbReference>
<feature type="transmembrane region" description="Helical" evidence="8">
    <location>
        <begin position="30"/>
        <end position="49"/>
    </location>
</feature>
<evidence type="ECO:0000313" key="13">
    <source>
        <dbReference type="Proteomes" id="UP000236729"/>
    </source>
</evidence>
<comment type="similarity">
    <text evidence="2">Belongs to the amino acid-polyamine-organocation (APC) superfamily. Amino acid transporter (AAT) (TC 2.A.3.1) family.</text>
</comment>
<keyword evidence="4 8" id="KW-0812">Transmembrane</keyword>
<feature type="transmembrane region" description="Helical" evidence="8">
    <location>
        <begin position="438"/>
        <end position="456"/>
    </location>
</feature>
<reference evidence="10" key="2">
    <citation type="submission" date="2016-10" db="EMBL/GenBank/DDBJ databases">
        <authorList>
            <person name="de Groot N.N."/>
        </authorList>
    </citation>
    <scope>NUCLEOTIDE SEQUENCE [LARGE SCALE GENOMIC DNA]</scope>
    <source>
        <strain evidence="10">ATCC 20501</strain>
    </source>
</reference>
<evidence type="ECO:0000313" key="10">
    <source>
        <dbReference type="EMBL" id="SEG77104.1"/>
    </source>
</evidence>
<dbReference type="Proteomes" id="UP000236729">
    <property type="component" value="Unassembled WGS sequence"/>
</dbReference>
<keyword evidence="3" id="KW-0813">Transport</keyword>
<comment type="subcellular location">
    <subcellularLocation>
        <location evidence="1">Membrane</location>
        <topology evidence="1">Multi-pass membrane protein</topology>
    </subcellularLocation>
</comment>
<gene>
    <name evidence="10" type="ORF">SAMN02982929_03602</name>
    <name evidence="11" type="ORF">SAMN05216506_102196</name>
</gene>
<evidence type="ECO:0000256" key="6">
    <source>
        <dbReference type="ARBA" id="ARBA00022989"/>
    </source>
</evidence>
<dbReference type="PANTHER" id="PTHR43495">
    <property type="entry name" value="GABA PERMEASE"/>
    <property type="match status" value="1"/>
</dbReference>
<evidence type="ECO:0000256" key="2">
    <source>
        <dbReference type="ARBA" id="ARBA00008583"/>
    </source>
</evidence>
<evidence type="ECO:0000256" key="7">
    <source>
        <dbReference type="ARBA" id="ARBA00023136"/>
    </source>
</evidence>
<evidence type="ECO:0000313" key="12">
    <source>
        <dbReference type="Proteomes" id="UP000199690"/>
    </source>
</evidence>
<evidence type="ECO:0000256" key="8">
    <source>
        <dbReference type="SAM" id="Phobius"/>
    </source>
</evidence>
<dbReference type="PROSITE" id="PS00218">
    <property type="entry name" value="AMINO_ACID_PERMEASE_1"/>
    <property type="match status" value="1"/>
</dbReference>
<accession>A0A1H6CVW2</accession>
<keyword evidence="7 8" id="KW-0472">Membrane</keyword>
<keyword evidence="5" id="KW-0029">Amino-acid transport</keyword>
<dbReference type="Pfam" id="PF00324">
    <property type="entry name" value="AA_permease"/>
    <property type="match status" value="1"/>
</dbReference>
<dbReference type="FunFam" id="1.20.1740.10:FF:000001">
    <property type="entry name" value="Amino acid permease"/>
    <property type="match status" value="1"/>
</dbReference>
<feature type="transmembrane region" description="Helical" evidence="8">
    <location>
        <begin position="250"/>
        <end position="269"/>
    </location>
</feature>
<keyword evidence="12" id="KW-1185">Reference proteome</keyword>
<dbReference type="Proteomes" id="UP000199690">
    <property type="component" value="Unassembled WGS sequence"/>
</dbReference>
<feature type="transmembrane region" description="Helical" evidence="8">
    <location>
        <begin position="55"/>
        <end position="75"/>
    </location>
</feature>
<feature type="transmembrane region" description="Helical" evidence="8">
    <location>
        <begin position="208"/>
        <end position="229"/>
    </location>
</feature>
<feature type="transmembrane region" description="Helical" evidence="8">
    <location>
        <begin position="368"/>
        <end position="390"/>
    </location>
</feature>
<feature type="transmembrane region" description="Helical" evidence="8">
    <location>
        <begin position="411"/>
        <end position="432"/>
    </location>
</feature>
<evidence type="ECO:0000256" key="5">
    <source>
        <dbReference type="ARBA" id="ARBA00022970"/>
    </source>
</evidence>
<accession>A0A1I1NVB7</accession>
<name>A0A1H6CVW2_9PSEU</name>
<evidence type="ECO:0000256" key="4">
    <source>
        <dbReference type="ARBA" id="ARBA00022692"/>
    </source>
</evidence>
<evidence type="ECO:0000256" key="1">
    <source>
        <dbReference type="ARBA" id="ARBA00004141"/>
    </source>
</evidence>
<dbReference type="PIRSF" id="PIRSF006060">
    <property type="entry name" value="AA_transporter"/>
    <property type="match status" value="1"/>
</dbReference>
<reference evidence="12 13" key="1">
    <citation type="submission" date="2016-10" db="EMBL/GenBank/DDBJ databases">
        <authorList>
            <person name="Varghese N."/>
            <person name="Submissions S."/>
        </authorList>
    </citation>
    <scope>NUCLEOTIDE SEQUENCE [LARGE SCALE GENOMIC DNA]</scope>
    <source>
        <strain evidence="13">ATCC 20501</strain>
        <strain evidence="11 12">CGMCC 4.3529</strain>
    </source>
</reference>
<evidence type="ECO:0000256" key="3">
    <source>
        <dbReference type="ARBA" id="ARBA00022448"/>
    </source>
</evidence>
<feature type="domain" description="Amino acid permease/ SLC12A" evidence="9">
    <location>
        <begin position="28"/>
        <end position="450"/>
    </location>
</feature>
<proteinExistence type="inferred from homology"/>